<name>G6YLQ6_9HYPH</name>
<dbReference type="PATRIC" id="fig|1082933.3.peg.6730"/>
<keyword evidence="3" id="KW-1185">Reference proteome</keyword>
<dbReference type="OrthoDB" id="8282715at2"/>
<feature type="domain" description="Hemerythrin-like" evidence="1">
    <location>
        <begin position="1"/>
        <end position="132"/>
    </location>
</feature>
<dbReference type="Proteomes" id="UP000002949">
    <property type="component" value="Unassembled WGS sequence"/>
</dbReference>
<evidence type="ECO:0000259" key="1">
    <source>
        <dbReference type="Pfam" id="PF01814"/>
    </source>
</evidence>
<organism evidence="2 3">
    <name type="scientific">Mesorhizobium amorphae CCNWGS0123</name>
    <dbReference type="NCBI Taxonomy" id="1082933"/>
    <lineage>
        <taxon>Bacteria</taxon>
        <taxon>Pseudomonadati</taxon>
        <taxon>Pseudomonadota</taxon>
        <taxon>Alphaproteobacteria</taxon>
        <taxon>Hyphomicrobiales</taxon>
        <taxon>Phyllobacteriaceae</taxon>
        <taxon>Mesorhizobium</taxon>
    </lineage>
</organism>
<dbReference type="InterPro" id="IPR012312">
    <property type="entry name" value="Hemerythrin-like"/>
</dbReference>
<proteinExistence type="predicted"/>
<dbReference type="EMBL" id="AGSN01000255">
    <property type="protein sequence ID" value="EHH02534.1"/>
    <property type="molecule type" value="Genomic_DNA"/>
</dbReference>
<sequence>MKRAHREKLQLCDALERIADALPSVDRLKCLGTANVLVPLLRNIHRYEETIIFPAYEAAVQGSNASVASIPRLRAEHIEDECFADEVTEILLAIGHGETVENAEAIGFMLRGFFESLRRHIAFEREHVLPLIGIPDPG</sequence>
<dbReference type="STRING" id="1082933.A6B35_24665"/>
<evidence type="ECO:0000313" key="2">
    <source>
        <dbReference type="EMBL" id="EHH02534.1"/>
    </source>
</evidence>
<dbReference type="eggNOG" id="COG3945">
    <property type="taxonomic scope" value="Bacteria"/>
</dbReference>
<protein>
    <recommendedName>
        <fullName evidence="1">Hemerythrin-like domain-containing protein</fullName>
    </recommendedName>
</protein>
<reference evidence="2 3" key="1">
    <citation type="journal article" date="2012" name="J. Bacteriol.">
        <title>Draft Genome Sequence of Plant Growth-Promoting Rhizobium Mesorhizobium amorphae, Isolated from Zinc-Lead Mine Tailings.</title>
        <authorList>
            <person name="Hao X."/>
            <person name="Lin Y."/>
            <person name="Johnstone L."/>
            <person name="Baltrus D.A."/>
            <person name="Miller S.J."/>
            <person name="Wei G."/>
            <person name="Rensing C."/>
        </authorList>
    </citation>
    <scope>NUCLEOTIDE SEQUENCE [LARGE SCALE GENOMIC DNA]</scope>
    <source>
        <strain evidence="2 3">CCNWGS0123</strain>
    </source>
</reference>
<dbReference type="AlphaFoldDB" id="G6YLQ6"/>
<dbReference type="Gene3D" id="1.20.120.520">
    <property type="entry name" value="nmb1532 protein domain like"/>
    <property type="match status" value="1"/>
</dbReference>
<accession>G6YLQ6</accession>
<evidence type="ECO:0000313" key="3">
    <source>
        <dbReference type="Proteomes" id="UP000002949"/>
    </source>
</evidence>
<dbReference type="RefSeq" id="WP_006206739.1">
    <property type="nucleotide sequence ID" value="NZ_AGSN01000255.1"/>
</dbReference>
<dbReference type="KEGG" id="mamo:A6B35_24665"/>
<gene>
    <name evidence="2" type="ORF">MEA186_34719</name>
</gene>
<dbReference type="Pfam" id="PF01814">
    <property type="entry name" value="Hemerythrin"/>
    <property type="match status" value="1"/>
</dbReference>